<reference evidence="2 3" key="1">
    <citation type="journal article" date="2019" name="Sci. Rep.">
        <title>Orb-weaving spider Araneus ventricosus genome elucidates the spidroin gene catalogue.</title>
        <authorList>
            <person name="Kono N."/>
            <person name="Nakamura H."/>
            <person name="Ohtoshi R."/>
            <person name="Moran D.A.P."/>
            <person name="Shinohara A."/>
            <person name="Yoshida Y."/>
            <person name="Fujiwara M."/>
            <person name="Mori M."/>
            <person name="Tomita M."/>
            <person name="Arakawa K."/>
        </authorList>
    </citation>
    <scope>NUCLEOTIDE SEQUENCE [LARGE SCALE GENOMIC DNA]</scope>
</reference>
<gene>
    <name evidence="2" type="ORF">AVEN_128488_1</name>
</gene>
<dbReference type="AlphaFoldDB" id="A0A4Y2FPQ3"/>
<evidence type="ECO:0000313" key="3">
    <source>
        <dbReference type="Proteomes" id="UP000499080"/>
    </source>
</evidence>
<feature type="region of interest" description="Disordered" evidence="1">
    <location>
        <begin position="52"/>
        <end position="71"/>
    </location>
</feature>
<comment type="caution">
    <text evidence="2">The sequence shown here is derived from an EMBL/GenBank/DDBJ whole genome shotgun (WGS) entry which is preliminary data.</text>
</comment>
<evidence type="ECO:0000256" key="1">
    <source>
        <dbReference type="SAM" id="MobiDB-lite"/>
    </source>
</evidence>
<evidence type="ECO:0000313" key="2">
    <source>
        <dbReference type="EMBL" id="GBM43163.1"/>
    </source>
</evidence>
<organism evidence="2 3">
    <name type="scientific">Araneus ventricosus</name>
    <name type="common">Orbweaver spider</name>
    <name type="synonym">Epeira ventricosa</name>
    <dbReference type="NCBI Taxonomy" id="182803"/>
    <lineage>
        <taxon>Eukaryota</taxon>
        <taxon>Metazoa</taxon>
        <taxon>Ecdysozoa</taxon>
        <taxon>Arthropoda</taxon>
        <taxon>Chelicerata</taxon>
        <taxon>Arachnida</taxon>
        <taxon>Araneae</taxon>
        <taxon>Araneomorphae</taxon>
        <taxon>Entelegynae</taxon>
        <taxon>Araneoidea</taxon>
        <taxon>Araneidae</taxon>
        <taxon>Araneus</taxon>
    </lineage>
</organism>
<name>A0A4Y2FPQ3_ARAVE</name>
<dbReference type="EMBL" id="BGPR01001020">
    <property type="protein sequence ID" value="GBM43163.1"/>
    <property type="molecule type" value="Genomic_DNA"/>
</dbReference>
<proteinExistence type="predicted"/>
<dbReference type="Proteomes" id="UP000499080">
    <property type="component" value="Unassembled WGS sequence"/>
</dbReference>
<accession>A0A4Y2FPQ3</accession>
<keyword evidence="3" id="KW-1185">Reference proteome</keyword>
<protein>
    <submittedName>
        <fullName evidence="2">Uncharacterized protein</fullName>
    </submittedName>
</protein>
<sequence length="111" mass="12735">MVRESTSRQKMLLNVSKHLKKQHSYLSLDFVPKMSFLAPYCTTKYPSTTLGTNGSKTWQRRKKGQVAPEQEGIKSNDALGRVYTMHPTNSECFHLRLLLHEVACKTYKQAC</sequence>